<evidence type="ECO:0000313" key="3">
    <source>
        <dbReference type="Proteomes" id="UP001472677"/>
    </source>
</evidence>
<dbReference type="Proteomes" id="UP001472677">
    <property type="component" value="Unassembled WGS sequence"/>
</dbReference>
<accession>A0ABR2CJ07</accession>
<evidence type="ECO:0000313" key="2">
    <source>
        <dbReference type="EMBL" id="KAK8519583.1"/>
    </source>
</evidence>
<feature type="compositionally biased region" description="Polar residues" evidence="1">
    <location>
        <begin position="234"/>
        <end position="243"/>
    </location>
</feature>
<gene>
    <name evidence="2" type="ORF">V6N12_025616</name>
</gene>
<feature type="compositionally biased region" description="Low complexity" evidence="1">
    <location>
        <begin position="212"/>
        <end position="228"/>
    </location>
</feature>
<organism evidence="2 3">
    <name type="scientific">Hibiscus sabdariffa</name>
    <name type="common">roselle</name>
    <dbReference type="NCBI Taxonomy" id="183260"/>
    <lineage>
        <taxon>Eukaryota</taxon>
        <taxon>Viridiplantae</taxon>
        <taxon>Streptophyta</taxon>
        <taxon>Embryophyta</taxon>
        <taxon>Tracheophyta</taxon>
        <taxon>Spermatophyta</taxon>
        <taxon>Magnoliopsida</taxon>
        <taxon>eudicotyledons</taxon>
        <taxon>Gunneridae</taxon>
        <taxon>Pentapetalae</taxon>
        <taxon>rosids</taxon>
        <taxon>malvids</taxon>
        <taxon>Malvales</taxon>
        <taxon>Malvaceae</taxon>
        <taxon>Malvoideae</taxon>
        <taxon>Hibiscus</taxon>
    </lineage>
</organism>
<comment type="caution">
    <text evidence="2">The sequence shown here is derived from an EMBL/GenBank/DDBJ whole genome shotgun (WGS) entry which is preliminary data.</text>
</comment>
<dbReference type="EMBL" id="JBBPBM010000051">
    <property type="protein sequence ID" value="KAK8519583.1"/>
    <property type="molecule type" value="Genomic_DNA"/>
</dbReference>
<feature type="compositionally biased region" description="Polar residues" evidence="1">
    <location>
        <begin position="124"/>
        <end position="159"/>
    </location>
</feature>
<proteinExistence type="predicted"/>
<reference evidence="2 3" key="1">
    <citation type="journal article" date="2024" name="G3 (Bethesda)">
        <title>Genome assembly of Hibiscus sabdariffa L. provides insights into metabolisms of medicinal natural products.</title>
        <authorList>
            <person name="Kim T."/>
        </authorList>
    </citation>
    <scope>NUCLEOTIDE SEQUENCE [LARGE SCALE GENOMIC DNA]</scope>
    <source>
        <strain evidence="2">TK-2024</strain>
        <tissue evidence="2">Old leaves</tissue>
    </source>
</reference>
<protein>
    <submittedName>
        <fullName evidence="2">Uncharacterized protein</fullName>
    </submittedName>
</protein>
<evidence type="ECO:0000256" key="1">
    <source>
        <dbReference type="SAM" id="MobiDB-lite"/>
    </source>
</evidence>
<name>A0ABR2CJ07_9ROSI</name>
<feature type="region of interest" description="Disordered" evidence="1">
    <location>
        <begin position="124"/>
        <end position="177"/>
    </location>
</feature>
<feature type="region of interest" description="Disordered" evidence="1">
    <location>
        <begin position="211"/>
        <end position="264"/>
    </location>
</feature>
<keyword evidence="3" id="KW-1185">Reference proteome</keyword>
<sequence>MGEIQYEVVLIAAAGEKTLEENEAACLHGKKGQNQKGSFRIYLTLKAEEWISSQVEEECFRLPKLWVTSENFHKQIPIDGLQSDSSSKVVGPTEKLDKTTSVTPKLLVYQRRAKASLGSIPPISSTSFGARSGQQLVDTSSDQPNINQVGAQLSASSQPHGPCYMLQDESSSPSSSLSSVQIRTVASLSDRDAAASLISLGSNVLPVKSFTESHASPSEVPSSDSSSCVHEELQNSSNTSLAVSSKPKAEEIPLWAQTGTPSLV</sequence>